<dbReference type="RefSeq" id="WP_066611389.1">
    <property type="nucleotide sequence ID" value="NZ_LQQU01000016.1"/>
</dbReference>
<dbReference type="Gene3D" id="3.40.50.720">
    <property type="entry name" value="NAD(P)-binding Rossmann-like Domain"/>
    <property type="match status" value="1"/>
</dbReference>
<organism evidence="8 9">
    <name type="scientific">Crenobacter luteus</name>
    <dbReference type="NCBI Taxonomy" id="1452487"/>
    <lineage>
        <taxon>Bacteria</taxon>
        <taxon>Pseudomonadati</taxon>
        <taxon>Pseudomonadota</taxon>
        <taxon>Betaproteobacteria</taxon>
        <taxon>Neisseriales</taxon>
        <taxon>Neisseriaceae</taxon>
        <taxon>Crenobacter</taxon>
    </lineage>
</organism>
<reference evidence="9" key="1">
    <citation type="submission" date="2016-01" db="EMBL/GenBank/DDBJ databases">
        <title>Draft genome of Chromobacterium sp. F49.</title>
        <authorList>
            <person name="Hong K.W."/>
        </authorList>
    </citation>
    <scope>NUCLEOTIDE SEQUENCE [LARGE SCALE GENOMIC DNA]</scope>
    <source>
        <strain evidence="9">CN10</strain>
    </source>
</reference>
<dbReference type="InterPro" id="IPR029903">
    <property type="entry name" value="RmlD-like-bd"/>
</dbReference>
<dbReference type="GO" id="GO:0019305">
    <property type="term" value="P:dTDP-rhamnose biosynthetic process"/>
    <property type="evidence" value="ECO:0007669"/>
    <property type="project" value="UniProtKB-UniPathway"/>
</dbReference>
<dbReference type="NCBIfam" id="TIGR01214">
    <property type="entry name" value="rmlD"/>
    <property type="match status" value="1"/>
</dbReference>
<comment type="pathway">
    <text evidence="1 6">Carbohydrate biosynthesis; dTDP-L-rhamnose biosynthesis.</text>
</comment>
<dbReference type="PANTHER" id="PTHR10491">
    <property type="entry name" value="DTDP-4-DEHYDRORHAMNOSE REDUCTASE"/>
    <property type="match status" value="1"/>
</dbReference>
<evidence type="ECO:0000256" key="2">
    <source>
        <dbReference type="ARBA" id="ARBA00010944"/>
    </source>
</evidence>
<dbReference type="EMBL" id="LQQU01000016">
    <property type="protein sequence ID" value="KZE33216.1"/>
    <property type="molecule type" value="Genomic_DNA"/>
</dbReference>
<name>A0A163CUP5_9NEIS</name>
<dbReference type="InterPro" id="IPR036291">
    <property type="entry name" value="NAD(P)-bd_dom_sf"/>
</dbReference>
<dbReference type="CDD" id="cd05254">
    <property type="entry name" value="dTDP_HR_like_SDR_e"/>
    <property type="match status" value="1"/>
</dbReference>
<comment type="catalytic activity">
    <reaction evidence="5 6">
        <text>dTDP-beta-L-rhamnose + NADP(+) = dTDP-4-dehydro-beta-L-rhamnose + NADPH + H(+)</text>
        <dbReference type="Rhea" id="RHEA:21796"/>
        <dbReference type="ChEBI" id="CHEBI:15378"/>
        <dbReference type="ChEBI" id="CHEBI:57510"/>
        <dbReference type="ChEBI" id="CHEBI:57783"/>
        <dbReference type="ChEBI" id="CHEBI:58349"/>
        <dbReference type="ChEBI" id="CHEBI:62830"/>
        <dbReference type="EC" id="1.1.1.133"/>
    </reaction>
</comment>
<evidence type="ECO:0000256" key="4">
    <source>
        <dbReference type="ARBA" id="ARBA00017099"/>
    </source>
</evidence>
<dbReference type="PANTHER" id="PTHR10491:SF4">
    <property type="entry name" value="METHIONINE ADENOSYLTRANSFERASE 2 SUBUNIT BETA"/>
    <property type="match status" value="1"/>
</dbReference>
<evidence type="ECO:0000313" key="8">
    <source>
        <dbReference type="EMBL" id="KZE33216.1"/>
    </source>
</evidence>
<comment type="similarity">
    <text evidence="2 6">Belongs to the dTDP-4-dehydrorhamnose reductase family.</text>
</comment>
<accession>A0A163CUP5</accession>
<evidence type="ECO:0000259" key="7">
    <source>
        <dbReference type="Pfam" id="PF04321"/>
    </source>
</evidence>
<protein>
    <recommendedName>
        <fullName evidence="4 6">dTDP-4-dehydrorhamnose reductase</fullName>
        <ecNumber evidence="3 6">1.1.1.133</ecNumber>
    </recommendedName>
</protein>
<evidence type="ECO:0000256" key="3">
    <source>
        <dbReference type="ARBA" id="ARBA00012929"/>
    </source>
</evidence>
<evidence type="ECO:0000256" key="1">
    <source>
        <dbReference type="ARBA" id="ARBA00004781"/>
    </source>
</evidence>
<dbReference type="OrthoDB" id="9803892at2"/>
<comment type="function">
    <text evidence="6">Catalyzes the reduction of dTDP-6-deoxy-L-lyxo-4-hexulose to yield dTDP-L-rhamnose.</text>
</comment>
<dbReference type="STRING" id="1452487.AVW16_09450"/>
<feature type="domain" description="RmlD-like substrate binding" evidence="7">
    <location>
        <begin position="1"/>
        <end position="290"/>
    </location>
</feature>
<evidence type="ECO:0000313" key="9">
    <source>
        <dbReference type="Proteomes" id="UP000076625"/>
    </source>
</evidence>
<keyword evidence="9" id="KW-1185">Reference proteome</keyword>
<dbReference type="Pfam" id="PF04321">
    <property type="entry name" value="RmlD_sub_bind"/>
    <property type="match status" value="1"/>
</dbReference>
<dbReference type="Proteomes" id="UP000076625">
    <property type="component" value="Unassembled WGS sequence"/>
</dbReference>
<proteinExistence type="inferred from homology"/>
<comment type="caution">
    <text evidence="8">The sequence shown here is derived from an EMBL/GenBank/DDBJ whole genome shotgun (WGS) entry which is preliminary data.</text>
</comment>
<dbReference type="GO" id="GO:0008831">
    <property type="term" value="F:dTDP-4-dehydrorhamnose reductase activity"/>
    <property type="evidence" value="ECO:0007669"/>
    <property type="project" value="UniProtKB-EC"/>
</dbReference>
<evidence type="ECO:0000256" key="5">
    <source>
        <dbReference type="ARBA" id="ARBA00048200"/>
    </source>
</evidence>
<comment type="cofactor">
    <cofactor evidence="6">
        <name>Mg(2+)</name>
        <dbReference type="ChEBI" id="CHEBI:18420"/>
    </cofactor>
    <text evidence="6">Binds 1 Mg(2+) ion per monomer.</text>
</comment>
<gene>
    <name evidence="8" type="ORF">AVW16_09450</name>
</gene>
<dbReference type="AlphaFoldDB" id="A0A163CUP5"/>
<dbReference type="SUPFAM" id="SSF51735">
    <property type="entry name" value="NAD(P)-binding Rossmann-fold domains"/>
    <property type="match status" value="1"/>
</dbReference>
<dbReference type="EC" id="1.1.1.133" evidence="3 6"/>
<dbReference type="Gene3D" id="3.90.25.10">
    <property type="entry name" value="UDP-galactose 4-epimerase, domain 1"/>
    <property type="match status" value="1"/>
</dbReference>
<evidence type="ECO:0000256" key="6">
    <source>
        <dbReference type="RuleBase" id="RU364082"/>
    </source>
</evidence>
<keyword evidence="6" id="KW-0560">Oxidoreductase</keyword>
<dbReference type="UniPathway" id="UPA00124"/>
<dbReference type="GO" id="GO:0005829">
    <property type="term" value="C:cytosol"/>
    <property type="evidence" value="ECO:0007669"/>
    <property type="project" value="TreeGrafter"/>
</dbReference>
<dbReference type="InterPro" id="IPR005913">
    <property type="entry name" value="dTDP_dehydrorham_reduct"/>
</dbReference>
<sequence>MKVLLTGGSGQLGRALRPALAGLGEVIAPPRAGFDLGQPAALAARLDALRPELVVNAAAYTAVDAAEDDRDTAFAVNADAVDALARWAARHGVPLVHFSTDYVFDGALGRPCRESDAPRPLNVYGASKLAGERAALASGARALVLRVGWLYGPNPGNFLATMLRLLAERDEVRVVADQFGTPTDTGFVAAAAVAALRDCLVRDAGWGLYHLAASGATSWHGYAVEIARQATARGLPLRCAARAIVPLASADWPTRARRPADTRLDTSLFTRTFGVAPPNWRRRLAAVLDSWSPFPT</sequence>
<keyword evidence="6" id="KW-0521">NADP</keyword>